<dbReference type="SUPFAM" id="SSF55729">
    <property type="entry name" value="Acyl-CoA N-acyltransferases (Nat)"/>
    <property type="match status" value="1"/>
</dbReference>
<feature type="compositionally biased region" description="Low complexity" evidence="1">
    <location>
        <begin position="162"/>
        <end position="180"/>
    </location>
</feature>
<reference evidence="3 4" key="1">
    <citation type="submission" date="2021-04" db="EMBL/GenBank/DDBJ databases">
        <authorList>
            <person name="Ivanova A."/>
        </authorList>
    </citation>
    <scope>NUCLEOTIDE SEQUENCE [LARGE SCALE GENOMIC DNA]</scope>
    <source>
        <strain evidence="3 4">G18</strain>
    </source>
</reference>
<proteinExistence type="predicted"/>
<sequence length="180" mass="19537">MLLTILPSTTAELQTVRVLFQEYADALGIDLGFQNFAEELAELPGKYAPPTGCILLAEVGDQPAGVVALRSRADGVCEMKRLYVRPQFRKEGVGRALAERVIEEAKRLGYGRIRLDTIAPIMGKAVSLYRALGFEEIPPYCDNPVPGAVFMELRLSPDSGDLPSGLQSTSPSSTSSYQSE</sequence>
<keyword evidence="4" id="KW-1185">Reference proteome</keyword>
<dbReference type="PROSITE" id="PS51186">
    <property type="entry name" value="GNAT"/>
    <property type="match status" value="1"/>
</dbReference>
<dbReference type="Pfam" id="PF00583">
    <property type="entry name" value="Acetyltransf_1"/>
    <property type="match status" value="1"/>
</dbReference>
<dbReference type="RefSeq" id="WP_210660939.1">
    <property type="nucleotide sequence ID" value="NZ_JAGKQQ010000001.1"/>
</dbReference>
<protein>
    <submittedName>
        <fullName evidence="3">GNAT family N-acetyltransferase</fullName>
    </submittedName>
</protein>
<dbReference type="Gene3D" id="3.40.630.30">
    <property type="match status" value="1"/>
</dbReference>
<evidence type="ECO:0000313" key="3">
    <source>
        <dbReference type="EMBL" id="MBP3959989.1"/>
    </source>
</evidence>
<evidence type="ECO:0000259" key="2">
    <source>
        <dbReference type="PROSITE" id="PS51186"/>
    </source>
</evidence>
<evidence type="ECO:0000313" key="4">
    <source>
        <dbReference type="Proteomes" id="UP000676565"/>
    </source>
</evidence>
<dbReference type="PANTHER" id="PTHR43305:SF1">
    <property type="entry name" value="FAMILY N-ACETYLTRANSFERASE, PUTATIVE (AFU_ORTHOLOGUE AFUA_2G01380)-RELATED"/>
    <property type="match status" value="1"/>
</dbReference>
<dbReference type="CDD" id="cd04301">
    <property type="entry name" value="NAT_SF"/>
    <property type="match status" value="1"/>
</dbReference>
<feature type="domain" description="N-acetyltransferase" evidence="2">
    <location>
        <begin position="3"/>
        <end position="156"/>
    </location>
</feature>
<comment type="caution">
    <text evidence="3">The sequence shown here is derived from an EMBL/GenBank/DDBJ whole genome shotgun (WGS) entry which is preliminary data.</text>
</comment>
<accession>A0ABS5C1Z6</accession>
<organism evidence="3 4">
    <name type="scientific">Gemmata palustris</name>
    <dbReference type="NCBI Taxonomy" id="2822762"/>
    <lineage>
        <taxon>Bacteria</taxon>
        <taxon>Pseudomonadati</taxon>
        <taxon>Planctomycetota</taxon>
        <taxon>Planctomycetia</taxon>
        <taxon>Gemmatales</taxon>
        <taxon>Gemmataceae</taxon>
        <taxon>Gemmata</taxon>
    </lineage>
</organism>
<evidence type="ECO:0000256" key="1">
    <source>
        <dbReference type="SAM" id="MobiDB-lite"/>
    </source>
</evidence>
<dbReference type="PANTHER" id="PTHR43305">
    <property type="entry name" value="FAMILY N-ACETYLTRANSFERASE, PUTATIVE (AFU_ORTHOLOGUE AFUA_2G01380)-RELATED"/>
    <property type="match status" value="1"/>
</dbReference>
<dbReference type="InterPro" id="IPR000182">
    <property type="entry name" value="GNAT_dom"/>
</dbReference>
<dbReference type="Proteomes" id="UP000676565">
    <property type="component" value="Unassembled WGS sequence"/>
</dbReference>
<name>A0ABS5C1Z6_9BACT</name>
<dbReference type="EMBL" id="JAGKQQ010000001">
    <property type="protein sequence ID" value="MBP3959989.1"/>
    <property type="molecule type" value="Genomic_DNA"/>
</dbReference>
<feature type="region of interest" description="Disordered" evidence="1">
    <location>
        <begin position="159"/>
        <end position="180"/>
    </location>
</feature>
<gene>
    <name evidence="3" type="ORF">J8F10_32510</name>
</gene>
<dbReference type="InterPro" id="IPR052777">
    <property type="entry name" value="Acetyltransferase_Enz"/>
</dbReference>
<dbReference type="InterPro" id="IPR016181">
    <property type="entry name" value="Acyl_CoA_acyltransferase"/>
</dbReference>